<reference evidence="17 18" key="1">
    <citation type="submission" date="2015-01" db="EMBL/GenBank/DDBJ databases">
        <title>Genome of allotetraploid Gossypium barbadense reveals genomic plasticity and fiber elongation in cotton evolution.</title>
        <authorList>
            <person name="Chen X."/>
            <person name="Liu X."/>
            <person name="Zhao B."/>
            <person name="Zheng H."/>
            <person name="Hu Y."/>
            <person name="Lu G."/>
            <person name="Yang C."/>
            <person name="Chen J."/>
            <person name="Shan C."/>
            <person name="Zhang L."/>
            <person name="Zhou Y."/>
            <person name="Wang L."/>
            <person name="Guo W."/>
            <person name="Bai Y."/>
            <person name="Ruan J."/>
            <person name="Shangguan X."/>
            <person name="Mao Y."/>
            <person name="Jiang J."/>
            <person name="Zhu Y."/>
            <person name="Lei J."/>
            <person name="Kang H."/>
            <person name="Chen S."/>
            <person name="He X."/>
            <person name="Wang R."/>
            <person name="Wang Y."/>
            <person name="Chen J."/>
            <person name="Wang L."/>
            <person name="Yu S."/>
            <person name="Wang B."/>
            <person name="Wei J."/>
            <person name="Song S."/>
            <person name="Lu X."/>
            <person name="Gao Z."/>
            <person name="Gu W."/>
            <person name="Deng X."/>
            <person name="Ma D."/>
            <person name="Wang S."/>
            <person name="Liang W."/>
            <person name="Fang L."/>
            <person name="Cai C."/>
            <person name="Zhu X."/>
            <person name="Zhou B."/>
            <person name="Zhang Y."/>
            <person name="Chen Z."/>
            <person name="Xu S."/>
            <person name="Zhu R."/>
            <person name="Wang S."/>
            <person name="Zhang T."/>
            <person name="Zhao G."/>
        </authorList>
    </citation>
    <scope>NUCLEOTIDE SEQUENCE [LARGE SCALE GENOMIC DNA]</scope>
    <source>
        <strain evidence="18">cv. Xinhai21</strain>
        <tissue evidence="17">Leaf</tissue>
    </source>
</reference>
<protein>
    <recommendedName>
        <fullName evidence="6">RBR-type E3 ubiquitin transferase</fullName>
        <ecNumber evidence="6">2.3.2.31</ecNumber>
    </recommendedName>
</protein>
<feature type="domain" description="RING-type" evidence="15">
    <location>
        <begin position="122"/>
        <end position="170"/>
    </location>
</feature>
<dbReference type="CDD" id="cd16773">
    <property type="entry name" value="RING-HC_RBR_TRIAD1"/>
    <property type="match status" value="1"/>
</dbReference>
<evidence type="ECO:0000256" key="7">
    <source>
        <dbReference type="ARBA" id="ARBA00022679"/>
    </source>
</evidence>
<gene>
    <name evidence="17" type="ORF">GOBAR_AA16981</name>
</gene>
<accession>A0A2P5XK48</accession>
<dbReference type="CDD" id="cd20346">
    <property type="entry name" value="BRcat_RBR_ANKIB1"/>
    <property type="match status" value="1"/>
</dbReference>
<evidence type="ECO:0000256" key="10">
    <source>
        <dbReference type="ARBA" id="ARBA00022771"/>
    </source>
</evidence>
<evidence type="ECO:0000313" key="18">
    <source>
        <dbReference type="Proteomes" id="UP000239757"/>
    </source>
</evidence>
<evidence type="ECO:0000256" key="1">
    <source>
        <dbReference type="ARBA" id="ARBA00001798"/>
    </source>
</evidence>
<evidence type="ECO:0000256" key="13">
    <source>
        <dbReference type="PROSITE-ProRule" id="PRU00175"/>
    </source>
</evidence>
<comment type="cofactor">
    <cofactor evidence="2">
        <name>Zn(2+)</name>
        <dbReference type="ChEBI" id="CHEBI:29105"/>
    </cofactor>
</comment>
<comment type="pathway">
    <text evidence="4">Protein modification; protein ubiquitination.</text>
</comment>
<dbReference type="EC" id="2.3.2.31" evidence="6"/>
<evidence type="ECO:0000256" key="14">
    <source>
        <dbReference type="SAM" id="MobiDB-lite"/>
    </source>
</evidence>
<evidence type="ECO:0000259" key="16">
    <source>
        <dbReference type="PROSITE" id="PS51873"/>
    </source>
</evidence>
<dbReference type="InterPro" id="IPR054694">
    <property type="entry name" value="Parkin-like_IBR"/>
</dbReference>
<dbReference type="SMART" id="SM00647">
    <property type="entry name" value="IBR"/>
    <property type="match status" value="2"/>
</dbReference>
<name>A0A2P5XK48_GOSBA</name>
<evidence type="ECO:0000256" key="9">
    <source>
        <dbReference type="ARBA" id="ARBA00022737"/>
    </source>
</evidence>
<dbReference type="Pfam" id="PF19422">
    <property type="entry name" value="Ariadne"/>
    <property type="match status" value="1"/>
</dbReference>
<feature type="region of interest" description="Disordered" evidence="14">
    <location>
        <begin position="1"/>
        <end position="37"/>
    </location>
</feature>
<dbReference type="GO" id="GO:0061630">
    <property type="term" value="F:ubiquitin protein ligase activity"/>
    <property type="evidence" value="ECO:0007669"/>
    <property type="project" value="UniProtKB-EC"/>
</dbReference>
<dbReference type="GO" id="GO:0016567">
    <property type="term" value="P:protein ubiquitination"/>
    <property type="evidence" value="ECO:0007669"/>
    <property type="project" value="UniProtKB-UniPathway"/>
</dbReference>
<dbReference type="PANTHER" id="PTHR11685">
    <property type="entry name" value="RBR FAMILY RING FINGER AND IBR DOMAIN-CONTAINING"/>
    <property type="match status" value="1"/>
</dbReference>
<dbReference type="Pfam" id="PF01485">
    <property type="entry name" value="IBR"/>
    <property type="match status" value="1"/>
</dbReference>
<dbReference type="PROSITE" id="PS50089">
    <property type="entry name" value="ZF_RING_2"/>
    <property type="match status" value="1"/>
</dbReference>
<keyword evidence="8" id="KW-0479">Metal-binding</keyword>
<dbReference type="GO" id="GO:0008270">
    <property type="term" value="F:zinc ion binding"/>
    <property type="evidence" value="ECO:0007669"/>
    <property type="project" value="UniProtKB-KW"/>
</dbReference>
<dbReference type="InterPro" id="IPR002867">
    <property type="entry name" value="IBR_dom"/>
</dbReference>
<evidence type="ECO:0000256" key="5">
    <source>
        <dbReference type="ARBA" id="ARBA00005884"/>
    </source>
</evidence>
<keyword evidence="12" id="KW-0862">Zinc</keyword>
<dbReference type="InterPro" id="IPR048962">
    <property type="entry name" value="ARIH1-like_UBL"/>
</dbReference>
<evidence type="ECO:0000256" key="3">
    <source>
        <dbReference type="ARBA" id="ARBA00003976"/>
    </source>
</evidence>
<dbReference type="InterPro" id="IPR045840">
    <property type="entry name" value="Ariadne"/>
</dbReference>
<organism evidence="17 18">
    <name type="scientific">Gossypium barbadense</name>
    <name type="common">Sea Island cotton</name>
    <name type="synonym">Hibiscus barbadensis</name>
    <dbReference type="NCBI Taxonomy" id="3634"/>
    <lineage>
        <taxon>Eukaryota</taxon>
        <taxon>Viridiplantae</taxon>
        <taxon>Streptophyta</taxon>
        <taxon>Embryophyta</taxon>
        <taxon>Tracheophyta</taxon>
        <taxon>Spermatophyta</taxon>
        <taxon>Magnoliopsida</taxon>
        <taxon>eudicotyledons</taxon>
        <taxon>Gunneridae</taxon>
        <taxon>Pentapetalae</taxon>
        <taxon>rosids</taxon>
        <taxon>malvids</taxon>
        <taxon>Malvales</taxon>
        <taxon>Malvaceae</taxon>
        <taxon>Malvoideae</taxon>
        <taxon>Gossypium</taxon>
    </lineage>
</organism>
<comment type="similarity">
    <text evidence="5">Belongs to the RBR family. Ariadne subfamily.</text>
</comment>
<evidence type="ECO:0000256" key="8">
    <source>
        <dbReference type="ARBA" id="ARBA00022723"/>
    </source>
</evidence>
<evidence type="ECO:0000256" key="2">
    <source>
        <dbReference type="ARBA" id="ARBA00001947"/>
    </source>
</evidence>
<evidence type="ECO:0000259" key="15">
    <source>
        <dbReference type="PROSITE" id="PS50089"/>
    </source>
</evidence>
<evidence type="ECO:0000256" key="4">
    <source>
        <dbReference type="ARBA" id="ARBA00004906"/>
    </source>
</evidence>
<keyword evidence="10 13" id="KW-0863">Zinc-finger</keyword>
<keyword evidence="11" id="KW-0833">Ubl conjugation pathway</keyword>
<dbReference type="Gene3D" id="1.20.120.1750">
    <property type="match status" value="1"/>
</dbReference>
<dbReference type="AlphaFoldDB" id="A0A2P5XK48"/>
<comment type="catalytic activity">
    <reaction evidence="1">
        <text>[E2 ubiquitin-conjugating enzyme]-S-ubiquitinyl-L-cysteine + [acceptor protein]-L-lysine = [E2 ubiquitin-conjugating enzyme]-L-cysteine + [acceptor protein]-N(6)-ubiquitinyl-L-lysine.</text>
        <dbReference type="EC" id="2.3.2.31"/>
    </reaction>
</comment>
<keyword evidence="9" id="KW-0677">Repeat</keyword>
<dbReference type="SUPFAM" id="SSF57850">
    <property type="entry name" value="RING/U-box"/>
    <property type="match status" value="3"/>
</dbReference>
<dbReference type="EMBL" id="KZ664703">
    <property type="protein sequence ID" value="PPS03692.1"/>
    <property type="molecule type" value="Genomic_DNA"/>
</dbReference>
<dbReference type="UniPathway" id="UPA00143"/>
<comment type="function">
    <text evidence="3">Might act as an E3 ubiquitin-protein ligase, or as part of E3 complex, which accepts ubiquitin from specific E2 ubiquitin-conjugating enzymes and then transfers it to substrates.</text>
</comment>
<evidence type="ECO:0000256" key="12">
    <source>
        <dbReference type="ARBA" id="ARBA00022833"/>
    </source>
</evidence>
<dbReference type="Gene3D" id="3.30.40.10">
    <property type="entry name" value="Zinc/RING finger domain, C3HC4 (zinc finger)"/>
    <property type="match status" value="1"/>
</dbReference>
<evidence type="ECO:0000256" key="11">
    <source>
        <dbReference type="ARBA" id="ARBA00022786"/>
    </source>
</evidence>
<dbReference type="Proteomes" id="UP000239757">
    <property type="component" value="Unassembled WGS sequence"/>
</dbReference>
<dbReference type="InterPro" id="IPR013083">
    <property type="entry name" value="Znf_RING/FYVE/PHD"/>
</dbReference>
<dbReference type="InterPro" id="IPR031127">
    <property type="entry name" value="E3_UB_ligase_RBR"/>
</dbReference>
<dbReference type="FunFam" id="1.20.120.1750:FF:000013">
    <property type="entry name" value="RBR-type E3 ubiquitin transferase"/>
    <property type="match status" value="1"/>
</dbReference>
<dbReference type="PROSITE" id="PS51873">
    <property type="entry name" value="TRIAD"/>
    <property type="match status" value="1"/>
</dbReference>
<sequence>MEDCASSDEDYYDSSDRDSLDGLENEDSDLQWAPSRGPTTKVITKESLLAAQREDLRRVMEMLSLREYHARTLLIHYRWDVEKLLAVLVEKGKADLFSEAGVSVVESEDTVTPLSSSSTAMCDICIEELPGAKMTKMDCGHAFCNDCWTEHFVVKINEGQSKRIRCMAHKCNAICDEAVVRNLVGKRHPDLAEKFDRFLLESYIEDNRMVKWCPSTPHCGNAIRVEDDEFCEVECSCGVQFCFSCLSEAHSPCSCMMWELWMKKCRDESETVNWITVHTKPCPKCHKPVEKNGGCNLVSCICGQAFCWLCGGATGRDHTWSRIAGHSCGRYIEDREKKTERAKRDLYRYMHYHNRYKAHTDSFKLESKLKETILEKVSISEERESRLRDFSWVTNGLCRLFRSRRVLSYSYPFAFYMFGEELFKDEMTNEEREIKQHLFEDQQQQLEANVEKLSKFLEEPFDQYTDDKVMEIRMQVINLSVIIDSLFYESVLNSLPRLCLQYGAWRMICWVLSTKYQYIASYKSKGMRKLELAGLWEWQRDRFLLWDSDTRLPIPKAPKKEYGGGFC</sequence>
<dbReference type="FunFam" id="3.30.40.10:FF:000019">
    <property type="entry name" value="RBR-type E3 ubiquitin transferase"/>
    <property type="match status" value="1"/>
</dbReference>
<dbReference type="Pfam" id="PF21235">
    <property type="entry name" value="UBA_ARI1"/>
    <property type="match status" value="1"/>
</dbReference>
<feature type="domain" description="RING-type" evidence="16">
    <location>
        <begin position="118"/>
        <end position="332"/>
    </location>
</feature>
<keyword evidence="7" id="KW-0808">Transferase</keyword>
<dbReference type="Pfam" id="PF22605">
    <property type="entry name" value="IBR_2"/>
    <property type="match status" value="1"/>
</dbReference>
<dbReference type="OrthoDB" id="10009520at2759"/>
<dbReference type="InterPro" id="IPR044066">
    <property type="entry name" value="TRIAD_supradom"/>
</dbReference>
<proteinExistence type="inferred from homology"/>
<dbReference type="InterPro" id="IPR001841">
    <property type="entry name" value="Znf_RING"/>
</dbReference>
<evidence type="ECO:0000313" key="17">
    <source>
        <dbReference type="EMBL" id="PPS03692.1"/>
    </source>
</evidence>
<dbReference type="CDD" id="cd22586">
    <property type="entry name" value="Rcat_RBR_ARI1-like"/>
    <property type="match status" value="1"/>
</dbReference>
<feature type="compositionally biased region" description="Acidic residues" evidence="14">
    <location>
        <begin position="1"/>
        <end position="13"/>
    </location>
</feature>
<evidence type="ECO:0000256" key="6">
    <source>
        <dbReference type="ARBA" id="ARBA00012251"/>
    </source>
</evidence>